<dbReference type="InterPro" id="IPR047657">
    <property type="entry name" value="PmbA"/>
</dbReference>
<proteinExistence type="inferred from homology"/>
<dbReference type="InterPro" id="IPR036059">
    <property type="entry name" value="TldD/PmbA_sf"/>
</dbReference>
<dbReference type="PANTHER" id="PTHR43421:SF1">
    <property type="entry name" value="METALLOPROTEASE PMBA"/>
    <property type="match status" value="1"/>
</dbReference>
<name>A0A7V0T5P8_UNCW3</name>
<dbReference type="EMBL" id="DSBX01000146">
    <property type="protein sequence ID" value="HDQ99403.1"/>
    <property type="molecule type" value="Genomic_DNA"/>
</dbReference>
<dbReference type="Pfam" id="PF19289">
    <property type="entry name" value="PmbA_TldD_3rd"/>
    <property type="match status" value="1"/>
</dbReference>
<feature type="domain" description="Metalloprotease TldD/E N-terminal" evidence="2">
    <location>
        <begin position="17"/>
        <end position="79"/>
    </location>
</feature>
<evidence type="ECO:0000256" key="1">
    <source>
        <dbReference type="ARBA" id="ARBA00005836"/>
    </source>
</evidence>
<organism evidence="4">
    <name type="scientific">candidate division WOR-3 bacterium</name>
    <dbReference type="NCBI Taxonomy" id="2052148"/>
    <lineage>
        <taxon>Bacteria</taxon>
        <taxon>Bacteria division WOR-3</taxon>
    </lineage>
</organism>
<dbReference type="Pfam" id="PF01523">
    <property type="entry name" value="PmbA_TldD_1st"/>
    <property type="match status" value="1"/>
</dbReference>
<feature type="domain" description="Metalloprotease TldD/E C-terminal" evidence="3">
    <location>
        <begin position="214"/>
        <end position="431"/>
    </location>
</feature>
<dbReference type="AlphaFoldDB" id="A0A7V0T5P8"/>
<evidence type="ECO:0000313" key="4">
    <source>
        <dbReference type="EMBL" id="HDQ99403.1"/>
    </source>
</evidence>
<evidence type="ECO:0000259" key="2">
    <source>
        <dbReference type="Pfam" id="PF01523"/>
    </source>
</evidence>
<dbReference type="PANTHER" id="PTHR43421">
    <property type="entry name" value="METALLOPROTEASE PMBA"/>
    <property type="match status" value="1"/>
</dbReference>
<protein>
    <submittedName>
        <fullName evidence="4">TldD/PmbA family protein</fullName>
    </submittedName>
</protein>
<dbReference type="InterPro" id="IPR035068">
    <property type="entry name" value="TldD/PmbA_N"/>
</dbReference>
<dbReference type="InterPro" id="IPR045569">
    <property type="entry name" value="Metalloprtase-TldD/E_C"/>
</dbReference>
<accession>A0A7V0T5P8</accession>
<dbReference type="Proteomes" id="UP000885672">
    <property type="component" value="Unassembled WGS sequence"/>
</dbReference>
<evidence type="ECO:0000259" key="3">
    <source>
        <dbReference type="Pfam" id="PF19289"/>
    </source>
</evidence>
<gene>
    <name evidence="4" type="ORF">ENN51_03850</name>
</gene>
<dbReference type="GO" id="GO:0005829">
    <property type="term" value="C:cytosol"/>
    <property type="evidence" value="ECO:0007669"/>
    <property type="project" value="TreeGrafter"/>
</dbReference>
<comment type="similarity">
    <text evidence="1">Belongs to the peptidase U62 family.</text>
</comment>
<dbReference type="GO" id="GO:0006508">
    <property type="term" value="P:proteolysis"/>
    <property type="evidence" value="ECO:0007669"/>
    <property type="project" value="InterPro"/>
</dbReference>
<dbReference type="Gene3D" id="3.30.2290.10">
    <property type="entry name" value="PmbA/TldD superfamily"/>
    <property type="match status" value="1"/>
</dbReference>
<dbReference type="SUPFAM" id="SSF111283">
    <property type="entry name" value="Putative modulator of DNA gyrase, PmbA/TldD"/>
    <property type="match status" value="1"/>
</dbReference>
<dbReference type="InterPro" id="IPR002510">
    <property type="entry name" value="Metalloprtase-TldD/E_N"/>
</dbReference>
<dbReference type="GO" id="GO:0008237">
    <property type="term" value="F:metallopeptidase activity"/>
    <property type="evidence" value="ECO:0007669"/>
    <property type="project" value="InterPro"/>
</dbReference>
<comment type="caution">
    <text evidence="4">The sequence shown here is derived from an EMBL/GenBank/DDBJ whole genome shotgun (WGS) entry which is preliminary data.</text>
</comment>
<sequence>MRVDAVLAMAGLRADAAEVYVEETDRTVVEFRAGQFRSQETRLERGCGLRVVREGRLGFAASSNDERYDELVDAALEAAGLGGPAGFAFAAQPAPPPVATGHSRVMLYPPRRMAEWGRELCSAMRSRVPEMRLDLTFTRTRREVRIATTGGADAGYERTTFDLHASGLIAGAGSMIWLPEYVNLSDGRPFELEPLCNRLEQTARHSRRRARARTGDQPVIVTALALPALLAPLPGGTSGRHRQKRISPLIGREGERVLADCLSVTDNPHRACSLAAAPFDGEGVATRPVPLFERGAFRGFLYDLDSAADAGVAATGSARREYPTLPAPGFSNLEIAPGTAGLEEALRATGSGLLVCQFVGGGQSNLLAGEVALNAISAYRFERGEITGRVKDAMVTGNVYEMLATVDLVGDEQRDLGRWFLPWLRFPSLRVVARERVAG</sequence>
<reference evidence="4" key="1">
    <citation type="journal article" date="2020" name="mSystems">
        <title>Genome- and Community-Level Interaction Insights into Carbon Utilization and Element Cycling Functions of Hydrothermarchaeota in Hydrothermal Sediment.</title>
        <authorList>
            <person name="Zhou Z."/>
            <person name="Liu Y."/>
            <person name="Xu W."/>
            <person name="Pan J."/>
            <person name="Luo Z.H."/>
            <person name="Li M."/>
        </authorList>
    </citation>
    <scope>NUCLEOTIDE SEQUENCE [LARGE SCALE GENOMIC DNA]</scope>
    <source>
        <strain evidence="4">SpSt-1182</strain>
    </source>
</reference>